<feature type="region of interest" description="Disordered" evidence="1">
    <location>
        <begin position="61"/>
        <end position="80"/>
    </location>
</feature>
<dbReference type="EMBL" id="JAVIIS010000002">
    <property type="protein sequence ID" value="MDX8438364.1"/>
    <property type="molecule type" value="Genomic_DNA"/>
</dbReference>
<keyword evidence="3" id="KW-1185">Reference proteome</keyword>
<sequence>MATLNINGRKIKVDDAFLSMTPDQQNAAVEEIAKSLPGVPSSGDSDAAARAQAGIALAQKMHGMSPEEKRAAAGVDQTTLQPTGVPAYAPMDMGAGGTTMTSTMEGVPIAGPLVDRAQTTAAAGLGSLISGQPYSQVYDQMQEMVDESRAAHPNARTAGNVAGAVIGTAPAVLAAPEVFGAGLATTPGLLMAGGSGGLIGSVDAAVRGQSPLAGGTSGALGGLAGQAIGPLIGRGVKALSDNVQLSSIAKALGLDKKAVGVLADAVRQDAIDPAALPQLGNDGMLMDLGPNLRHTAGAIAATPGEGKAIVRNAIGARDADANWRIRSTLNDTLGEAPTPSRIIDRANRNQLNLQPQYREALRDASDIDAAPIARYLDAEAQTLRGDAQRGIQRVRTMLNYVPTGDELARARALGQPAPGGLIHDAGTLLNARQAVDDLLETAQGSNHLNALQTARQAIDDELAAKVPNIKEVDAKYAELARQKEAVQRGQSVLSSGREAPRPDELAREVEQGALPQGLQVGPSAVPLRLREGARAEIERIVGTNANDRVALQRLIKGEGDWNRSRLSTLFGQDKANAIIDLLDREKLFADTSNIVTRNSETAARIAAQDAIDGGGRGGFGMREGFIAGGARGAARAAGTKAVERVIDALSNGGNQKAISDMARTLTGGPQQSAVLDALLRAGSGTKIQPRQVEGIARALLLGSANQVAR</sequence>
<name>A0ABU4WRI5_9HYPH</name>
<evidence type="ECO:0000313" key="2">
    <source>
        <dbReference type="EMBL" id="MDX8438364.1"/>
    </source>
</evidence>
<dbReference type="Proteomes" id="UP001272097">
    <property type="component" value="Unassembled WGS sequence"/>
</dbReference>
<dbReference type="RefSeq" id="WP_320212200.1">
    <property type="nucleotide sequence ID" value="NZ_JAVIIS010000002.1"/>
</dbReference>
<accession>A0ABU4WRI5</accession>
<gene>
    <name evidence="2" type="ORF">RFM51_02080</name>
</gene>
<proteinExistence type="predicted"/>
<protein>
    <submittedName>
        <fullName evidence="2">Uncharacterized protein</fullName>
    </submittedName>
</protein>
<reference evidence="2 3" key="1">
    <citation type="submission" date="2023-08" db="EMBL/GenBank/DDBJ databases">
        <title>Implementing the SeqCode for naming new Mesorhizobium species isolated from Vachellia karroo root nodules.</title>
        <authorList>
            <person name="Van Lill M."/>
        </authorList>
    </citation>
    <scope>NUCLEOTIDE SEQUENCE [LARGE SCALE GENOMIC DNA]</scope>
    <source>
        <strain evidence="2 3">VK3E</strain>
    </source>
</reference>
<evidence type="ECO:0000313" key="3">
    <source>
        <dbReference type="Proteomes" id="UP001272097"/>
    </source>
</evidence>
<comment type="caution">
    <text evidence="2">The sequence shown here is derived from an EMBL/GenBank/DDBJ whole genome shotgun (WGS) entry which is preliminary data.</text>
</comment>
<organism evidence="2 3">
    <name type="scientific">Mesorhizobium australafricanum</name>
    <dbReference type="NCBI Taxonomy" id="3072311"/>
    <lineage>
        <taxon>Bacteria</taxon>
        <taxon>Pseudomonadati</taxon>
        <taxon>Pseudomonadota</taxon>
        <taxon>Alphaproteobacteria</taxon>
        <taxon>Hyphomicrobiales</taxon>
        <taxon>Phyllobacteriaceae</taxon>
        <taxon>Mesorhizobium</taxon>
    </lineage>
</organism>
<evidence type="ECO:0000256" key="1">
    <source>
        <dbReference type="SAM" id="MobiDB-lite"/>
    </source>
</evidence>